<name>A0A078AEX5_STYLE</name>
<feature type="region of interest" description="Disordered" evidence="2">
    <location>
        <begin position="628"/>
        <end position="655"/>
    </location>
</feature>
<feature type="compositionally biased region" description="Polar residues" evidence="2">
    <location>
        <begin position="628"/>
        <end position="637"/>
    </location>
</feature>
<dbReference type="AlphaFoldDB" id="A0A078AEX5"/>
<evidence type="ECO:0000313" key="3">
    <source>
        <dbReference type="EMBL" id="CDW80775.1"/>
    </source>
</evidence>
<dbReference type="InParanoid" id="A0A078AEX5"/>
<protein>
    <submittedName>
        <fullName evidence="3">Uncharacterized protein</fullName>
    </submittedName>
</protein>
<feature type="compositionally biased region" description="Polar residues" evidence="2">
    <location>
        <begin position="419"/>
        <end position="458"/>
    </location>
</feature>
<feature type="region of interest" description="Disordered" evidence="2">
    <location>
        <begin position="680"/>
        <end position="704"/>
    </location>
</feature>
<feature type="compositionally biased region" description="Basic residues" evidence="2">
    <location>
        <begin position="462"/>
        <end position="471"/>
    </location>
</feature>
<accession>A0A078AEX5</accession>
<feature type="compositionally biased region" description="Low complexity" evidence="2">
    <location>
        <begin position="382"/>
        <end position="392"/>
    </location>
</feature>
<proteinExistence type="predicted"/>
<feature type="compositionally biased region" description="Polar residues" evidence="2">
    <location>
        <begin position="172"/>
        <end position="181"/>
    </location>
</feature>
<sequence length="751" mass="86737">MQRKLKLNESEYLESDLQSDRNESCTSKYKNLRSAVGDLYLSIKQKTRDENETITEQEEREERDIIMSLDPYIVIEYIKSSVDIILNLKFEEIEKRLLDKTNNQNEINNFKDNRSSIISEQINRESEQNRKKLLDHHKNSKNNQKSNNHINKTELNLDSLRSDNDFNNNNNPYSQRSSMSNMEGPPKVYEELIQNLEADIRKHIRIEQQLKLHIESVENRVEELENIQDKLEHENIKLGQNNAQNQSLEQKIQKLDSIIHQKDEAFNECQAQINQLREKEVQLLGQIEKLKQEILEMQPKLVNADQQQLQLILNSTQPLHGGKPMSFGIKEKSITHKHQDLGSQSSNHSFIDHGTPEKKMHDLLSHPYHQTQQIFNKKQGAKKQQSGSLSSKQKFIVPQTLVESLGIAQQLGAITNTYNSTQNSGKMGQRKLSSQGRNSKSSKINPTKNQWIGQNVPENRNSKSKSIRKSKDRNILDQKGSIEDVIQLNDSLQKINVEIDSKYRQSQISDDLLHFDHRMQSMNPNYSQLVKPTQNTFIDNQNLLYDFHDPHNNNNKRRIVKQNPVNASTGSGNIQSSLRNINSQGLNRFGQQQYQDDKNKLSQNLGPILNQQQTMNMQFQNALQNRSSNIMNNTGSHSQEKHRSRNKKQQMQQNTTATATVMNKFDQSLLDMHFKTSTSVSTTQQSKNKQYQQNSTFSQNSKLNSVTNNTNIPLNNYNVMNQTSVAYMKQQLLANKKASNLLMKGLSPHKK</sequence>
<feature type="region of interest" description="Disordered" evidence="2">
    <location>
        <begin position="419"/>
        <end position="475"/>
    </location>
</feature>
<feature type="coiled-coil region" evidence="1">
    <location>
        <begin position="207"/>
        <end position="293"/>
    </location>
</feature>
<dbReference type="OrthoDB" id="327705at2759"/>
<organism evidence="3 4">
    <name type="scientific">Stylonychia lemnae</name>
    <name type="common">Ciliate</name>
    <dbReference type="NCBI Taxonomy" id="5949"/>
    <lineage>
        <taxon>Eukaryota</taxon>
        <taxon>Sar</taxon>
        <taxon>Alveolata</taxon>
        <taxon>Ciliophora</taxon>
        <taxon>Intramacronucleata</taxon>
        <taxon>Spirotrichea</taxon>
        <taxon>Stichotrichia</taxon>
        <taxon>Sporadotrichida</taxon>
        <taxon>Oxytrichidae</taxon>
        <taxon>Stylonychinae</taxon>
        <taxon>Stylonychia</taxon>
    </lineage>
</organism>
<gene>
    <name evidence="3" type="primary">Contig7065.g346</name>
    <name evidence="3" type="ORF">STYLEM_9779</name>
</gene>
<feature type="compositionally biased region" description="Low complexity" evidence="2">
    <location>
        <begin position="680"/>
        <end position="696"/>
    </location>
</feature>
<evidence type="ECO:0000313" key="4">
    <source>
        <dbReference type="Proteomes" id="UP000039865"/>
    </source>
</evidence>
<dbReference type="EMBL" id="CCKQ01009298">
    <property type="protein sequence ID" value="CDW80775.1"/>
    <property type="molecule type" value="Genomic_DNA"/>
</dbReference>
<feature type="region of interest" description="Disordered" evidence="2">
    <location>
        <begin position="373"/>
        <end position="392"/>
    </location>
</feature>
<keyword evidence="4" id="KW-1185">Reference proteome</keyword>
<dbReference type="Proteomes" id="UP000039865">
    <property type="component" value="Unassembled WGS sequence"/>
</dbReference>
<keyword evidence="1" id="KW-0175">Coiled coil</keyword>
<reference evidence="3 4" key="1">
    <citation type="submission" date="2014-06" db="EMBL/GenBank/DDBJ databases">
        <authorList>
            <person name="Swart Estienne"/>
        </authorList>
    </citation>
    <scope>NUCLEOTIDE SEQUENCE [LARGE SCALE GENOMIC DNA]</scope>
    <source>
        <strain evidence="3 4">130c</strain>
    </source>
</reference>
<feature type="region of interest" description="Disordered" evidence="2">
    <location>
        <begin position="159"/>
        <end position="183"/>
    </location>
</feature>
<evidence type="ECO:0000256" key="1">
    <source>
        <dbReference type="SAM" id="Coils"/>
    </source>
</evidence>
<evidence type="ECO:0000256" key="2">
    <source>
        <dbReference type="SAM" id="MobiDB-lite"/>
    </source>
</evidence>